<dbReference type="EMBL" id="BGZK01007935">
    <property type="protein sequence ID" value="GBP06297.1"/>
    <property type="molecule type" value="Genomic_DNA"/>
</dbReference>
<keyword evidence="2" id="KW-1185">Reference proteome</keyword>
<comment type="caution">
    <text evidence="1">The sequence shown here is derived from an EMBL/GenBank/DDBJ whole genome shotgun (WGS) entry which is preliminary data.</text>
</comment>
<name>A0A4C1SYF2_EUMVA</name>
<evidence type="ECO:0000313" key="1">
    <source>
        <dbReference type="EMBL" id="GBP06297.1"/>
    </source>
</evidence>
<dbReference type="Proteomes" id="UP000299102">
    <property type="component" value="Unassembled WGS sequence"/>
</dbReference>
<gene>
    <name evidence="1" type="ORF">EVAR_91939_1</name>
</gene>
<feature type="non-terminal residue" evidence="1">
    <location>
        <position position="102"/>
    </location>
</feature>
<evidence type="ECO:0000313" key="2">
    <source>
        <dbReference type="Proteomes" id="UP000299102"/>
    </source>
</evidence>
<organism evidence="1 2">
    <name type="scientific">Eumeta variegata</name>
    <name type="common">Bagworm moth</name>
    <name type="synonym">Eumeta japonica</name>
    <dbReference type="NCBI Taxonomy" id="151549"/>
    <lineage>
        <taxon>Eukaryota</taxon>
        <taxon>Metazoa</taxon>
        <taxon>Ecdysozoa</taxon>
        <taxon>Arthropoda</taxon>
        <taxon>Hexapoda</taxon>
        <taxon>Insecta</taxon>
        <taxon>Pterygota</taxon>
        <taxon>Neoptera</taxon>
        <taxon>Endopterygota</taxon>
        <taxon>Lepidoptera</taxon>
        <taxon>Glossata</taxon>
        <taxon>Ditrysia</taxon>
        <taxon>Tineoidea</taxon>
        <taxon>Psychidae</taxon>
        <taxon>Oiketicinae</taxon>
        <taxon>Eumeta</taxon>
    </lineage>
</organism>
<sequence length="102" mass="11367">MCKLITIKCDESEARVRGSDLIGRAVRDARTEGSARRTALLYRRGPPDPPSTADEETLSLRVLKRSSGPPSARRWSHSAKDFVCVVYFPHLNPSSPKNICRT</sequence>
<reference evidence="1 2" key="1">
    <citation type="journal article" date="2019" name="Commun. Biol.">
        <title>The bagworm genome reveals a unique fibroin gene that provides high tensile strength.</title>
        <authorList>
            <person name="Kono N."/>
            <person name="Nakamura H."/>
            <person name="Ohtoshi R."/>
            <person name="Tomita M."/>
            <person name="Numata K."/>
            <person name="Arakawa K."/>
        </authorList>
    </citation>
    <scope>NUCLEOTIDE SEQUENCE [LARGE SCALE GENOMIC DNA]</scope>
</reference>
<dbReference type="AlphaFoldDB" id="A0A4C1SYF2"/>
<accession>A0A4C1SYF2</accession>
<protein>
    <submittedName>
        <fullName evidence="1">Uncharacterized protein</fullName>
    </submittedName>
</protein>
<proteinExistence type="predicted"/>